<dbReference type="InterPro" id="IPR051704">
    <property type="entry name" value="FAD_aromatic-hydroxylase"/>
</dbReference>
<dbReference type="PANTHER" id="PTHR46865">
    <property type="entry name" value="OXIDOREDUCTASE-RELATED"/>
    <property type="match status" value="1"/>
</dbReference>
<sequence>MYSKTVLISGAGVAGQALAYWLHRYGYTPTVIERAPRHYGTGFDVDVRGPALDVLDRMALLEQVRAHQTPRRDTVLLDGDGNQVDVLPPEIFAGDVEIHNRDLLRILYSATRNEVRYLFGNSITGLLRRDDGVRVSFERGEPEDFDLVVGADGIHSTVREMVFGAESNFIHHLGIAFGAFTTRDYLTLGNRGMLYRAPGISVGVNGRSDLGELHVVVSFAADALDPGRYDIEQRKKIVADQCAGLGWETPRLIAAMRDAPDFFFGTISQIRMDRWAQGRVVLVGDAAYCAAPTSGRGTSQALIGAYILAGELATARDHTEAFAEYERQLRGYVAGNQRIGRRTARWFLEPDADAEHDAADTPVAVNDYLS</sequence>
<reference evidence="2 3" key="1">
    <citation type="journal article" date="2019" name="ACS Chem. Biol.">
        <title>Identification and Mobilization of a Cryptic Antibiotic Biosynthesis Gene Locus from a Human-Pathogenic Nocardia Isolate.</title>
        <authorList>
            <person name="Herisse M."/>
            <person name="Ishida K."/>
            <person name="Porter J.L."/>
            <person name="Howden B."/>
            <person name="Hertweck C."/>
            <person name="Stinear T.P."/>
            <person name="Pidot S.J."/>
        </authorList>
    </citation>
    <scope>NUCLEOTIDE SEQUENCE [LARGE SCALE GENOMIC DNA]</scope>
    <source>
        <strain evidence="2 3">AUSMDU00012717</strain>
    </source>
</reference>
<dbReference type="SUPFAM" id="SSF51905">
    <property type="entry name" value="FAD/NAD(P)-binding domain"/>
    <property type="match status" value="1"/>
</dbReference>
<dbReference type="InterPro" id="IPR002938">
    <property type="entry name" value="FAD-bd"/>
</dbReference>
<dbReference type="InterPro" id="IPR036188">
    <property type="entry name" value="FAD/NAD-bd_sf"/>
</dbReference>
<feature type="domain" description="FAD-binding" evidence="1">
    <location>
        <begin position="5"/>
        <end position="315"/>
    </location>
</feature>
<dbReference type="Gene3D" id="3.30.9.10">
    <property type="entry name" value="D-Amino Acid Oxidase, subunit A, domain 2"/>
    <property type="match status" value="1"/>
</dbReference>
<accession>A0A6G9YA62</accession>
<evidence type="ECO:0000259" key="1">
    <source>
        <dbReference type="Pfam" id="PF01494"/>
    </source>
</evidence>
<keyword evidence="3" id="KW-1185">Reference proteome</keyword>
<dbReference type="Proteomes" id="UP000503540">
    <property type="component" value="Chromosome"/>
</dbReference>
<name>A0A6G9YA62_9NOCA</name>
<proteinExistence type="predicted"/>
<dbReference type="PRINTS" id="PR00420">
    <property type="entry name" value="RNGMNOXGNASE"/>
</dbReference>
<dbReference type="Gene3D" id="3.50.50.60">
    <property type="entry name" value="FAD/NAD(P)-binding domain"/>
    <property type="match status" value="1"/>
</dbReference>
<evidence type="ECO:0000313" key="3">
    <source>
        <dbReference type="Proteomes" id="UP000503540"/>
    </source>
</evidence>
<dbReference type="EMBL" id="CP046172">
    <property type="protein sequence ID" value="QIS10155.1"/>
    <property type="molecule type" value="Genomic_DNA"/>
</dbReference>
<dbReference type="PANTHER" id="PTHR46865:SF2">
    <property type="entry name" value="MONOOXYGENASE"/>
    <property type="match status" value="1"/>
</dbReference>
<organism evidence="2 3">
    <name type="scientific">Nocardia arthritidis</name>
    <dbReference type="NCBI Taxonomy" id="228602"/>
    <lineage>
        <taxon>Bacteria</taxon>
        <taxon>Bacillati</taxon>
        <taxon>Actinomycetota</taxon>
        <taxon>Actinomycetes</taxon>
        <taxon>Mycobacteriales</taxon>
        <taxon>Nocardiaceae</taxon>
        <taxon>Nocardia</taxon>
    </lineage>
</organism>
<dbReference type="KEGG" id="nah:F5544_11305"/>
<dbReference type="RefSeq" id="WP_167473169.1">
    <property type="nucleotide sequence ID" value="NZ_CP046172.1"/>
</dbReference>
<gene>
    <name evidence="2" type="ORF">F5544_11305</name>
</gene>
<dbReference type="AlphaFoldDB" id="A0A6G9YA62"/>
<dbReference type="Pfam" id="PF01494">
    <property type="entry name" value="FAD_binding_3"/>
    <property type="match status" value="1"/>
</dbReference>
<protein>
    <submittedName>
        <fullName evidence="2">FAD-dependent oxidoreductase</fullName>
    </submittedName>
</protein>
<dbReference type="GO" id="GO:0071949">
    <property type="term" value="F:FAD binding"/>
    <property type="evidence" value="ECO:0007669"/>
    <property type="project" value="InterPro"/>
</dbReference>
<evidence type="ECO:0000313" key="2">
    <source>
        <dbReference type="EMBL" id="QIS10155.1"/>
    </source>
</evidence>